<sequence length="121" mass="12738">MANEYVELLASLARTANVNTPDQTNFGHKGLHLIIDVTAINLTPSVVPTIQGKDPLSGKYYDLLVGVAIIATGTTILKIYPGIVAAANVAASDILPLIWRLQLVHADADSITYSVAAALVT</sequence>
<proteinExistence type="predicted"/>
<reference evidence="1" key="1">
    <citation type="journal article" date="2015" name="Nature">
        <title>Complex archaea that bridge the gap between prokaryotes and eukaryotes.</title>
        <authorList>
            <person name="Spang A."/>
            <person name="Saw J.H."/>
            <person name="Jorgensen S.L."/>
            <person name="Zaremba-Niedzwiedzka K."/>
            <person name="Martijn J."/>
            <person name="Lind A.E."/>
            <person name="van Eijk R."/>
            <person name="Schleper C."/>
            <person name="Guy L."/>
            <person name="Ettema T.J."/>
        </authorList>
    </citation>
    <scope>NUCLEOTIDE SEQUENCE</scope>
</reference>
<organism evidence="1">
    <name type="scientific">marine sediment metagenome</name>
    <dbReference type="NCBI Taxonomy" id="412755"/>
    <lineage>
        <taxon>unclassified sequences</taxon>
        <taxon>metagenomes</taxon>
        <taxon>ecological metagenomes</taxon>
    </lineage>
</organism>
<accession>A0A0F9PSH9</accession>
<dbReference type="EMBL" id="LAZR01005922">
    <property type="protein sequence ID" value="KKM96117.1"/>
    <property type="molecule type" value="Genomic_DNA"/>
</dbReference>
<evidence type="ECO:0000313" key="1">
    <source>
        <dbReference type="EMBL" id="KKM96117.1"/>
    </source>
</evidence>
<comment type="caution">
    <text evidence="1">The sequence shown here is derived from an EMBL/GenBank/DDBJ whole genome shotgun (WGS) entry which is preliminary data.</text>
</comment>
<dbReference type="AlphaFoldDB" id="A0A0F9PSH9"/>
<name>A0A0F9PSH9_9ZZZZ</name>
<protein>
    <submittedName>
        <fullName evidence="1">Uncharacterized protein</fullName>
    </submittedName>
</protein>
<gene>
    <name evidence="1" type="ORF">LCGC14_1181370</name>
</gene>